<protein>
    <recommendedName>
        <fullName evidence="10">Putative proline/betaine transporter</fullName>
    </recommendedName>
</protein>
<evidence type="ECO:0000256" key="12">
    <source>
        <dbReference type="SAM" id="Phobius"/>
    </source>
</evidence>
<feature type="transmembrane region" description="Helical" evidence="12">
    <location>
        <begin position="429"/>
        <end position="449"/>
    </location>
</feature>
<evidence type="ECO:0000256" key="7">
    <source>
        <dbReference type="ARBA" id="ARBA00022989"/>
    </source>
</evidence>
<feature type="transmembrane region" description="Helical" evidence="12">
    <location>
        <begin position="217"/>
        <end position="236"/>
    </location>
</feature>
<keyword evidence="6" id="KW-0769">Symport</keyword>
<dbReference type="OrthoDB" id="8953821at2"/>
<dbReference type="EMBL" id="PHQP01000001">
    <property type="protein sequence ID" value="RAV35010.1"/>
    <property type="molecule type" value="Genomic_DNA"/>
</dbReference>
<dbReference type="PROSITE" id="PS00216">
    <property type="entry name" value="SUGAR_TRANSPORT_1"/>
    <property type="match status" value="1"/>
</dbReference>
<feature type="transmembrane region" description="Helical" evidence="12">
    <location>
        <begin position="57"/>
        <end position="75"/>
    </location>
</feature>
<dbReference type="InterPro" id="IPR051084">
    <property type="entry name" value="H+-coupled_symporters"/>
</dbReference>
<feature type="transmembrane region" description="Helical" evidence="12">
    <location>
        <begin position="141"/>
        <end position="161"/>
    </location>
</feature>
<feature type="transmembrane region" description="Helical" evidence="12">
    <location>
        <begin position="334"/>
        <end position="354"/>
    </location>
</feature>
<proteinExistence type="inferred from homology"/>
<dbReference type="RefSeq" id="WP_112768532.1">
    <property type="nucleotide sequence ID" value="NZ_CP063191.1"/>
</dbReference>
<dbReference type="InterPro" id="IPR036259">
    <property type="entry name" value="MFS_trans_sf"/>
</dbReference>
<evidence type="ECO:0000256" key="2">
    <source>
        <dbReference type="ARBA" id="ARBA00008240"/>
    </source>
</evidence>
<feature type="transmembrane region" description="Helical" evidence="12">
    <location>
        <begin position="360"/>
        <end position="384"/>
    </location>
</feature>
<evidence type="ECO:0000256" key="8">
    <source>
        <dbReference type="ARBA" id="ARBA00023136"/>
    </source>
</evidence>
<dbReference type="SUPFAM" id="SSF103473">
    <property type="entry name" value="MFS general substrate transporter"/>
    <property type="match status" value="1"/>
</dbReference>
<feature type="transmembrane region" description="Helical" evidence="12">
    <location>
        <begin position="87"/>
        <end position="105"/>
    </location>
</feature>
<keyword evidence="4" id="KW-1003">Cell membrane</keyword>
<feature type="transmembrane region" description="Helical" evidence="12">
    <location>
        <begin position="182"/>
        <end position="205"/>
    </location>
</feature>
<comment type="function">
    <text evidence="9">May be a proton symporter involved in the uptake of osmolytes such as proline and glycine betaine.</text>
</comment>
<keyword evidence="5 12" id="KW-0812">Transmembrane</keyword>
<dbReference type="InterPro" id="IPR011701">
    <property type="entry name" value="MFS"/>
</dbReference>
<dbReference type="GO" id="GO:0015293">
    <property type="term" value="F:symporter activity"/>
    <property type="evidence" value="ECO:0007669"/>
    <property type="project" value="UniProtKB-KW"/>
</dbReference>
<feature type="region of interest" description="Disordered" evidence="11">
    <location>
        <begin position="1"/>
        <end position="30"/>
    </location>
</feature>
<feature type="transmembrane region" description="Helical" evidence="12">
    <location>
        <begin position="396"/>
        <end position="423"/>
    </location>
</feature>
<dbReference type="FunFam" id="1.20.1250.20:FF:000001">
    <property type="entry name" value="Dicarboxylate MFS transporter"/>
    <property type="match status" value="1"/>
</dbReference>
<evidence type="ECO:0000259" key="13">
    <source>
        <dbReference type="PROSITE" id="PS50850"/>
    </source>
</evidence>
<name>A0A364VED5_9CORY</name>
<dbReference type="Gene3D" id="1.20.1250.20">
    <property type="entry name" value="MFS general substrate transporter like domains"/>
    <property type="match status" value="2"/>
</dbReference>
<dbReference type="PROSITE" id="PS50850">
    <property type="entry name" value="MFS"/>
    <property type="match status" value="1"/>
</dbReference>
<dbReference type="InterPro" id="IPR005829">
    <property type="entry name" value="Sugar_transporter_CS"/>
</dbReference>
<organism evidence="14 15">
    <name type="scientific">Corynebacterium heidelbergense</name>
    <dbReference type="NCBI Taxonomy" id="2055947"/>
    <lineage>
        <taxon>Bacteria</taxon>
        <taxon>Bacillati</taxon>
        <taxon>Actinomycetota</taxon>
        <taxon>Actinomycetes</taxon>
        <taxon>Mycobacteriales</taxon>
        <taxon>Corynebacteriaceae</taxon>
        <taxon>Corynebacterium</taxon>
    </lineage>
</organism>
<sequence length="464" mass="48574">MATTGGPAVTIVRSQEHSGTTSPPSPPVVDTAAAATVSPADRRRAIGSSFLGNLVEWFDYAVYGYLSTVIATVFFPQDTGRTALVKTLGLFAVSFLIRPIGAVVWGHIGDRRGRKSALTWSIVMMSLATFAIAFLPGYAAIGVAAPAALLLLRLVQGFSAVGEYAGASTLLTELAPPGKRGLFAAIVPASTGAGLLLGSVFATVLSSQLSAEQMASWGWRIPFALAGPLGFIGLYIRFRLRESPVFDDAGSGSAHSAPLREVFRERRALLVCFAACLLDAIGFYIVLSYLPTYLSGELGRNKTEAFAASSVALLAYVLAVLLTGRASDRIGRKLTMIASAVAFIVLTVPAFLLIGRGGFVTIIAVEVAMGAVLALNNGVIPAFLSEQFSTRVRFTGFALTFNVANAVFGGSAPMVATILIGATHQVISPAYYVVFAALITLIAVTRFGAKPVAPKGPTEREISS</sequence>
<accession>A0A364VED5</accession>
<dbReference type="AlphaFoldDB" id="A0A364VED5"/>
<dbReference type="Proteomes" id="UP000251047">
    <property type="component" value="Unassembled WGS sequence"/>
</dbReference>
<dbReference type="PANTHER" id="PTHR43528:SF1">
    <property type="entry name" value="ALPHA-KETOGLUTARATE PERMEASE"/>
    <property type="match status" value="1"/>
</dbReference>
<keyword evidence="8 12" id="KW-0472">Membrane</keyword>
<gene>
    <name evidence="14" type="ORF">CWC39_00090</name>
</gene>
<evidence type="ECO:0000256" key="9">
    <source>
        <dbReference type="ARBA" id="ARBA00037295"/>
    </source>
</evidence>
<feature type="transmembrane region" description="Helical" evidence="12">
    <location>
        <begin position="305"/>
        <end position="322"/>
    </location>
</feature>
<dbReference type="Pfam" id="PF07690">
    <property type="entry name" value="MFS_1"/>
    <property type="match status" value="1"/>
</dbReference>
<keyword evidence="7 12" id="KW-1133">Transmembrane helix</keyword>
<evidence type="ECO:0000256" key="5">
    <source>
        <dbReference type="ARBA" id="ARBA00022692"/>
    </source>
</evidence>
<evidence type="ECO:0000256" key="3">
    <source>
        <dbReference type="ARBA" id="ARBA00022448"/>
    </source>
</evidence>
<evidence type="ECO:0000256" key="1">
    <source>
        <dbReference type="ARBA" id="ARBA00004651"/>
    </source>
</evidence>
<keyword evidence="3" id="KW-0813">Transport</keyword>
<evidence type="ECO:0000256" key="4">
    <source>
        <dbReference type="ARBA" id="ARBA00022475"/>
    </source>
</evidence>
<dbReference type="PANTHER" id="PTHR43528">
    <property type="entry name" value="ALPHA-KETOGLUTARATE PERMEASE"/>
    <property type="match status" value="1"/>
</dbReference>
<feature type="transmembrane region" description="Helical" evidence="12">
    <location>
        <begin position="117"/>
        <end position="135"/>
    </location>
</feature>
<evidence type="ECO:0000256" key="10">
    <source>
        <dbReference type="ARBA" id="ARBA00039918"/>
    </source>
</evidence>
<evidence type="ECO:0000256" key="6">
    <source>
        <dbReference type="ARBA" id="ARBA00022847"/>
    </source>
</evidence>
<feature type="transmembrane region" description="Helical" evidence="12">
    <location>
        <begin position="268"/>
        <end position="290"/>
    </location>
</feature>
<reference evidence="14 15" key="1">
    <citation type="journal article" date="2018" name="Syst. Appl. Microbiol.">
        <title>Corynebacterium heidelbergense sp. nov., isolated from the preen glands of Egyptian geese (Alopochen aegyptiacus).</title>
        <authorList>
            <person name="Braun M.S."/>
            <person name="Wang E."/>
            <person name="Zimmermann S."/>
            <person name="Wink M."/>
        </authorList>
    </citation>
    <scope>NUCLEOTIDE SEQUENCE [LARGE SCALE GENOMIC DNA]</scope>
    <source>
        <strain evidence="14 15">DSM 104638</strain>
    </source>
</reference>
<feature type="domain" description="Major facilitator superfamily (MFS) profile" evidence="13">
    <location>
        <begin position="45"/>
        <end position="454"/>
    </location>
</feature>
<comment type="caution">
    <text evidence="14">The sequence shown here is derived from an EMBL/GenBank/DDBJ whole genome shotgun (WGS) entry which is preliminary data.</text>
</comment>
<dbReference type="GO" id="GO:0005886">
    <property type="term" value="C:plasma membrane"/>
    <property type="evidence" value="ECO:0007669"/>
    <property type="project" value="UniProtKB-SubCell"/>
</dbReference>
<evidence type="ECO:0000313" key="15">
    <source>
        <dbReference type="Proteomes" id="UP000251047"/>
    </source>
</evidence>
<comment type="subcellular location">
    <subcellularLocation>
        <location evidence="1">Cell membrane</location>
        <topology evidence="1">Multi-pass membrane protein</topology>
    </subcellularLocation>
</comment>
<dbReference type="InterPro" id="IPR020846">
    <property type="entry name" value="MFS_dom"/>
</dbReference>
<evidence type="ECO:0000256" key="11">
    <source>
        <dbReference type="SAM" id="MobiDB-lite"/>
    </source>
</evidence>
<evidence type="ECO:0000313" key="14">
    <source>
        <dbReference type="EMBL" id="RAV35010.1"/>
    </source>
</evidence>
<comment type="similarity">
    <text evidence="2">Belongs to the major facilitator superfamily. Metabolite:H+ Symporter (MHS) family (TC 2.A.1.6) family.</text>
</comment>